<dbReference type="GO" id="GO:0060090">
    <property type="term" value="F:molecular adaptor activity"/>
    <property type="evidence" value="ECO:0007669"/>
    <property type="project" value="InterPro"/>
</dbReference>
<dbReference type="SUPFAM" id="SSF103196">
    <property type="entry name" value="Roadblock/LC7 domain"/>
    <property type="match status" value="1"/>
</dbReference>
<protein>
    <recommendedName>
        <fullName evidence="1">Roadblock/LAMTOR2 domain-containing protein</fullName>
    </recommendedName>
</protein>
<gene>
    <name evidence="2" type="ORF">GCM10008939_13510</name>
</gene>
<dbReference type="InterPro" id="IPR004942">
    <property type="entry name" value="Roadblock/LAMTOR2_dom"/>
</dbReference>
<dbReference type="Pfam" id="PF03259">
    <property type="entry name" value="Robl_LC7"/>
    <property type="match status" value="1"/>
</dbReference>
<proteinExistence type="predicted"/>
<dbReference type="Gene3D" id="3.30.450.30">
    <property type="entry name" value="Dynein light chain 2a, cytoplasmic"/>
    <property type="match status" value="1"/>
</dbReference>
<evidence type="ECO:0000313" key="2">
    <source>
        <dbReference type="EMBL" id="GGJ70400.1"/>
    </source>
</evidence>
<dbReference type="EMBL" id="BMOE01000003">
    <property type="protein sequence ID" value="GGJ70400.1"/>
    <property type="molecule type" value="Genomic_DNA"/>
</dbReference>
<dbReference type="InterPro" id="IPR037587">
    <property type="entry name" value="LAMTOR2-like"/>
</dbReference>
<dbReference type="GO" id="GO:0005085">
    <property type="term" value="F:guanyl-nucleotide exchange factor activity"/>
    <property type="evidence" value="ECO:0007669"/>
    <property type="project" value="InterPro"/>
</dbReference>
<organism evidence="2 3">
    <name type="scientific">Deinococcus aquiradiocola</name>
    <dbReference type="NCBI Taxonomy" id="393059"/>
    <lineage>
        <taxon>Bacteria</taxon>
        <taxon>Thermotogati</taxon>
        <taxon>Deinococcota</taxon>
        <taxon>Deinococci</taxon>
        <taxon>Deinococcales</taxon>
        <taxon>Deinococcaceae</taxon>
        <taxon>Deinococcus</taxon>
    </lineage>
</organism>
<dbReference type="Proteomes" id="UP000635726">
    <property type="component" value="Unassembled WGS sequence"/>
</dbReference>
<sequence length="122" mass="12680">MSKQEETQAVLNTLRASMPEIKGALIATTDGLAIARSFSDTTDYQRVAAMAATALGLGKRIAETLGAGEFTETSVTGKDGNVYIYATGPKGVLAVITAPDANLGLLHLEARDAARQITTILG</sequence>
<name>A0A917PCC7_9DEIO</name>
<evidence type="ECO:0000259" key="1">
    <source>
        <dbReference type="SMART" id="SM00960"/>
    </source>
</evidence>
<dbReference type="RefSeq" id="WP_188961510.1">
    <property type="nucleotide sequence ID" value="NZ_BMOE01000003.1"/>
</dbReference>
<evidence type="ECO:0000313" key="3">
    <source>
        <dbReference type="Proteomes" id="UP000635726"/>
    </source>
</evidence>
<comment type="caution">
    <text evidence="2">The sequence shown here is derived from an EMBL/GenBank/DDBJ whole genome shotgun (WGS) entry which is preliminary data.</text>
</comment>
<reference evidence="2" key="2">
    <citation type="submission" date="2020-09" db="EMBL/GenBank/DDBJ databases">
        <authorList>
            <person name="Sun Q."/>
            <person name="Ohkuma M."/>
        </authorList>
    </citation>
    <scope>NUCLEOTIDE SEQUENCE</scope>
    <source>
        <strain evidence="2">JCM 14371</strain>
    </source>
</reference>
<feature type="domain" description="Roadblock/LAMTOR2" evidence="1">
    <location>
        <begin position="7"/>
        <end position="97"/>
    </location>
</feature>
<dbReference type="PANTHER" id="PTHR13323">
    <property type="entry name" value="LATE ENDOSOMAL/LYSOSOMAL MP1 INTERACTING PROTEIN"/>
    <property type="match status" value="1"/>
</dbReference>
<dbReference type="AlphaFoldDB" id="A0A917PCC7"/>
<reference evidence="2" key="1">
    <citation type="journal article" date="2014" name="Int. J. Syst. Evol. Microbiol.">
        <title>Complete genome sequence of Corynebacterium casei LMG S-19264T (=DSM 44701T), isolated from a smear-ripened cheese.</title>
        <authorList>
            <consortium name="US DOE Joint Genome Institute (JGI-PGF)"/>
            <person name="Walter F."/>
            <person name="Albersmeier A."/>
            <person name="Kalinowski J."/>
            <person name="Ruckert C."/>
        </authorList>
    </citation>
    <scope>NUCLEOTIDE SEQUENCE</scope>
    <source>
        <strain evidence="2">JCM 14371</strain>
    </source>
</reference>
<dbReference type="SMART" id="SM00960">
    <property type="entry name" value="Robl_LC7"/>
    <property type="match status" value="1"/>
</dbReference>
<keyword evidence="3" id="KW-1185">Reference proteome</keyword>
<accession>A0A917PCC7</accession>
<dbReference type="GO" id="GO:0032008">
    <property type="term" value="P:positive regulation of TOR signaling"/>
    <property type="evidence" value="ECO:0007669"/>
    <property type="project" value="InterPro"/>
</dbReference>